<dbReference type="Proteomes" id="UP000659654">
    <property type="component" value="Unassembled WGS sequence"/>
</dbReference>
<keyword evidence="4" id="KW-1185">Reference proteome</keyword>
<protein>
    <submittedName>
        <fullName evidence="2">(pine wood nematode) hypothetical protein</fullName>
    </submittedName>
</protein>
<keyword evidence="1" id="KW-1133">Transmembrane helix</keyword>
<evidence type="ECO:0000256" key="1">
    <source>
        <dbReference type="SAM" id="Phobius"/>
    </source>
</evidence>
<feature type="transmembrane region" description="Helical" evidence="1">
    <location>
        <begin position="12"/>
        <end position="36"/>
    </location>
</feature>
<gene>
    <name evidence="2" type="ORF">BXYJ_LOCUS14704</name>
</gene>
<reference evidence="2" key="2">
    <citation type="submission" date="2020-09" db="EMBL/GenBank/DDBJ databases">
        <authorList>
            <person name="Kikuchi T."/>
        </authorList>
    </citation>
    <scope>NUCLEOTIDE SEQUENCE</scope>
    <source>
        <strain evidence="2">Ka4C1</strain>
    </source>
</reference>
<evidence type="ECO:0000313" key="5">
    <source>
        <dbReference type="WBParaSite" id="BXY_1167700.1"/>
    </source>
</evidence>
<dbReference type="EMBL" id="CAJFCV020000006">
    <property type="protein sequence ID" value="CAG9130505.1"/>
    <property type="molecule type" value="Genomic_DNA"/>
</dbReference>
<dbReference type="AlphaFoldDB" id="A0A1I7SF65"/>
<dbReference type="Proteomes" id="UP000095284">
    <property type="component" value="Unplaced"/>
</dbReference>
<dbReference type="WBParaSite" id="BXY_1167700.1">
    <property type="protein sequence ID" value="BXY_1167700.1"/>
    <property type="gene ID" value="BXY_1167700"/>
</dbReference>
<keyword evidence="1" id="KW-0472">Membrane</keyword>
<reference evidence="5" key="1">
    <citation type="submission" date="2016-11" db="UniProtKB">
        <authorList>
            <consortium name="WormBaseParasite"/>
        </authorList>
    </citation>
    <scope>IDENTIFICATION</scope>
</reference>
<dbReference type="EMBL" id="CAJFDI010000006">
    <property type="protein sequence ID" value="CAD5234613.1"/>
    <property type="molecule type" value="Genomic_DNA"/>
</dbReference>
<dbReference type="SMR" id="A0A1I7SF65"/>
<evidence type="ECO:0000313" key="4">
    <source>
        <dbReference type="Proteomes" id="UP000659654"/>
    </source>
</evidence>
<sequence>MMECLYPEKVITGAIVCNVSIGLLVIILALVLLYFLHIKHYSEQNIDSIGVSLRNMAKAATFSMYPIIIILVFADSCGMKKEEVIKEYEKDSMERRNVIYTLLGQRNFSKKFIERYPSQFMLNGYEGEEILLKKIKNGTK</sequence>
<organism evidence="3 5">
    <name type="scientific">Bursaphelenchus xylophilus</name>
    <name type="common">Pinewood nematode worm</name>
    <name type="synonym">Aphelenchoides xylophilus</name>
    <dbReference type="NCBI Taxonomy" id="6326"/>
    <lineage>
        <taxon>Eukaryota</taxon>
        <taxon>Metazoa</taxon>
        <taxon>Ecdysozoa</taxon>
        <taxon>Nematoda</taxon>
        <taxon>Chromadorea</taxon>
        <taxon>Rhabditida</taxon>
        <taxon>Tylenchina</taxon>
        <taxon>Tylenchomorpha</taxon>
        <taxon>Aphelenchoidea</taxon>
        <taxon>Aphelenchoididae</taxon>
        <taxon>Bursaphelenchus</taxon>
    </lineage>
</organism>
<keyword evidence="1" id="KW-0812">Transmembrane</keyword>
<dbReference type="OrthoDB" id="5859029at2759"/>
<evidence type="ECO:0000313" key="3">
    <source>
        <dbReference type="Proteomes" id="UP000095284"/>
    </source>
</evidence>
<proteinExistence type="predicted"/>
<accession>A0A1I7SF65</accession>
<feature type="transmembrane region" description="Helical" evidence="1">
    <location>
        <begin position="56"/>
        <end position="74"/>
    </location>
</feature>
<name>A0A1I7SF65_BURXY</name>
<evidence type="ECO:0000313" key="2">
    <source>
        <dbReference type="EMBL" id="CAD5234613.1"/>
    </source>
</evidence>
<dbReference type="Proteomes" id="UP000582659">
    <property type="component" value="Unassembled WGS sequence"/>
</dbReference>